<dbReference type="RefSeq" id="WP_090153775.1">
    <property type="nucleotide sequence ID" value="NZ_FNAN01000011.1"/>
</dbReference>
<dbReference type="SUPFAM" id="SSF46689">
    <property type="entry name" value="Homeodomain-like"/>
    <property type="match status" value="1"/>
</dbReference>
<dbReference type="InterPro" id="IPR037923">
    <property type="entry name" value="HTH-like"/>
</dbReference>
<keyword evidence="2" id="KW-0238">DNA-binding</keyword>
<dbReference type="GO" id="GO:0003700">
    <property type="term" value="F:DNA-binding transcription factor activity"/>
    <property type="evidence" value="ECO:0007669"/>
    <property type="project" value="InterPro"/>
</dbReference>
<evidence type="ECO:0000259" key="4">
    <source>
        <dbReference type="PROSITE" id="PS01124"/>
    </source>
</evidence>
<dbReference type="OrthoDB" id="9793451at2"/>
<dbReference type="Pfam" id="PF12833">
    <property type="entry name" value="HTH_18"/>
    <property type="match status" value="1"/>
</dbReference>
<reference evidence="6" key="1">
    <citation type="submission" date="2016-10" db="EMBL/GenBank/DDBJ databases">
        <authorList>
            <person name="Varghese N."/>
            <person name="Submissions S."/>
        </authorList>
    </citation>
    <scope>NUCLEOTIDE SEQUENCE [LARGE SCALE GENOMIC DNA]</scope>
    <source>
        <strain evidence="6">DSM 25329</strain>
    </source>
</reference>
<protein>
    <submittedName>
        <fullName evidence="5">Helix-turn-helix domain-containing protein</fullName>
    </submittedName>
</protein>
<evidence type="ECO:0000313" key="5">
    <source>
        <dbReference type="EMBL" id="SDF64748.1"/>
    </source>
</evidence>
<dbReference type="SUPFAM" id="SSF51215">
    <property type="entry name" value="Regulatory protein AraC"/>
    <property type="match status" value="1"/>
</dbReference>
<dbReference type="AlphaFoldDB" id="A0A1G7MSC7"/>
<keyword evidence="1" id="KW-0805">Transcription regulation</keyword>
<organism evidence="5 6">
    <name type="scientific">Dyadobacter soli</name>
    <dbReference type="NCBI Taxonomy" id="659014"/>
    <lineage>
        <taxon>Bacteria</taxon>
        <taxon>Pseudomonadati</taxon>
        <taxon>Bacteroidota</taxon>
        <taxon>Cytophagia</taxon>
        <taxon>Cytophagales</taxon>
        <taxon>Spirosomataceae</taxon>
        <taxon>Dyadobacter</taxon>
    </lineage>
</organism>
<dbReference type="PROSITE" id="PS01124">
    <property type="entry name" value="HTH_ARAC_FAMILY_2"/>
    <property type="match status" value="1"/>
</dbReference>
<evidence type="ECO:0000256" key="2">
    <source>
        <dbReference type="ARBA" id="ARBA00023125"/>
    </source>
</evidence>
<keyword evidence="6" id="KW-1185">Reference proteome</keyword>
<dbReference type="PANTHER" id="PTHR43280">
    <property type="entry name" value="ARAC-FAMILY TRANSCRIPTIONAL REGULATOR"/>
    <property type="match status" value="1"/>
</dbReference>
<dbReference type="Proteomes" id="UP000198748">
    <property type="component" value="Unassembled WGS sequence"/>
</dbReference>
<feature type="domain" description="HTH araC/xylS-type" evidence="4">
    <location>
        <begin position="217"/>
        <end position="297"/>
    </location>
</feature>
<dbReference type="InterPro" id="IPR009057">
    <property type="entry name" value="Homeodomain-like_sf"/>
</dbReference>
<evidence type="ECO:0000256" key="1">
    <source>
        <dbReference type="ARBA" id="ARBA00023015"/>
    </source>
</evidence>
<dbReference type="InterPro" id="IPR018060">
    <property type="entry name" value="HTH_AraC"/>
</dbReference>
<evidence type="ECO:0000256" key="3">
    <source>
        <dbReference type="ARBA" id="ARBA00023163"/>
    </source>
</evidence>
<dbReference type="Gene3D" id="1.10.10.60">
    <property type="entry name" value="Homeodomain-like"/>
    <property type="match status" value="1"/>
</dbReference>
<gene>
    <name evidence="5" type="ORF">SAMN04487996_111360</name>
</gene>
<dbReference type="PANTHER" id="PTHR43280:SF32">
    <property type="entry name" value="TRANSCRIPTIONAL REGULATORY PROTEIN"/>
    <property type="match status" value="1"/>
</dbReference>
<dbReference type="SMART" id="SM00342">
    <property type="entry name" value="HTH_ARAC"/>
    <property type="match status" value="1"/>
</dbReference>
<name>A0A1G7MSC7_9BACT</name>
<dbReference type="EMBL" id="FNAN01000011">
    <property type="protein sequence ID" value="SDF64748.1"/>
    <property type="molecule type" value="Genomic_DNA"/>
</dbReference>
<evidence type="ECO:0000313" key="6">
    <source>
        <dbReference type="Proteomes" id="UP000198748"/>
    </source>
</evidence>
<keyword evidence="3" id="KW-0804">Transcription</keyword>
<dbReference type="STRING" id="659014.SAMN04487996_111360"/>
<dbReference type="GO" id="GO:0043565">
    <property type="term" value="F:sequence-specific DNA binding"/>
    <property type="evidence" value="ECO:0007669"/>
    <property type="project" value="InterPro"/>
</dbReference>
<accession>A0A1G7MSC7</accession>
<proteinExistence type="predicted"/>
<sequence length="297" mass="34477">MSKTQTLDTFYKLKFDESPPLSGAGDFNVFRLEPSNGISHAIPYARYDFYKIMLIRGKHRCHYATKSIEFNGSTLLFFNPAAPYSFERMDTDSTGFFCLFKDSFFIESLRNGLHHLRIFEPENKSVYHLDERQDQEVTALFEKMLNEADSDYRFRFDLIRNQVSELIHLALKMMPDEQLYHHPDTNARITSIFLNLLESQFPIQSQDQNIIMRSAGDFADRLSVHVNHLNRAVRATTGKTTTAHIAQRIAAEATALLKHTEWNISEITYCLGFSQPAHFTYFFRRQTKHTPSAVRNV</sequence>